<dbReference type="EMBL" id="PYSV01000015">
    <property type="protein sequence ID" value="PTA67123.1"/>
    <property type="molecule type" value="Genomic_DNA"/>
</dbReference>
<dbReference type="InterPro" id="IPR028098">
    <property type="entry name" value="Glyco_trans_4-like_N"/>
</dbReference>
<evidence type="ECO:0000313" key="4">
    <source>
        <dbReference type="Proteomes" id="UP000240317"/>
    </source>
</evidence>
<comment type="caution">
    <text evidence="3">The sequence shown here is derived from an EMBL/GenBank/DDBJ whole genome shotgun (WGS) entry which is preliminary data.</text>
</comment>
<feature type="domain" description="Glycosyltransferase subfamily 4-like N-terminal" evidence="2">
    <location>
        <begin position="16"/>
        <end position="193"/>
    </location>
</feature>
<accession>A0A2T3W5T1</accession>
<keyword evidence="4" id="KW-1185">Reference proteome</keyword>
<keyword evidence="3" id="KW-0808">Transferase</keyword>
<dbReference type="SUPFAM" id="SSF53756">
    <property type="entry name" value="UDP-Glycosyltransferase/glycogen phosphorylase"/>
    <property type="match status" value="1"/>
</dbReference>
<dbReference type="PANTHER" id="PTHR45947">
    <property type="entry name" value="SULFOQUINOVOSYL TRANSFERASE SQD2"/>
    <property type="match status" value="1"/>
</dbReference>
<dbReference type="Pfam" id="PF13579">
    <property type="entry name" value="Glyco_trans_4_4"/>
    <property type="match status" value="1"/>
</dbReference>
<dbReference type="Proteomes" id="UP000240317">
    <property type="component" value="Unassembled WGS sequence"/>
</dbReference>
<name>A0A2T3W5T1_9DEIO</name>
<keyword evidence="1" id="KW-0812">Transmembrane</keyword>
<organism evidence="3 4">
    <name type="scientific">Deinococcus arcticus</name>
    <dbReference type="NCBI Taxonomy" id="2136176"/>
    <lineage>
        <taxon>Bacteria</taxon>
        <taxon>Thermotogati</taxon>
        <taxon>Deinococcota</taxon>
        <taxon>Deinococci</taxon>
        <taxon>Deinococcales</taxon>
        <taxon>Deinococcaceae</taxon>
        <taxon>Deinococcus</taxon>
    </lineage>
</organism>
<evidence type="ECO:0000256" key="1">
    <source>
        <dbReference type="SAM" id="Phobius"/>
    </source>
</evidence>
<dbReference type="OrthoDB" id="9808602at2"/>
<dbReference type="AlphaFoldDB" id="A0A2T3W5T1"/>
<dbReference type="GO" id="GO:0016758">
    <property type="term" value="F:hexosyltransferase activity"/>
    <property type="evidence" value="ECO:0007669"/>
    <property type="project" value="TreeGrafter"/>
</dbReference>
<keyword evidence="1" id="KW-0472">Membrane</keyword>
<feature type="transmembrane region" description="Helical" evidence="1">
    <location>
        <begin position="80"/>
        <end position="98"/>
    </location>
</feature>
<proteinExistence type="predicted"/>
<protein>
    <submittedName>
        <fullName evidence="3">Glycosyltransferase WbuB</fullName>
    </submittedName>
</protein>
<dbReference type="InterPro" id="IPR050194">
    <property type="entry name" value="Glycosyltransferase_grp1"/>
</dbReference>
<keyword evidence="1" id="KW-1133">Transmembrane helix</keyword>
<dbReference type="PANTHER" id="PTHR45947:SF3">
    <property type="entry name" value="SULFOQUINOVOSYL TRANSFERASE SQD2"/>
    <property type="match status" value="1"/>
</dbReference>
<dbReference type="Gene3D" id="3.40.50.2000">
    <property type="entry name" value="Glycogen Phosphorylase B"/>
    <property type="match status" value="2"/>
</dbReference>
<evidence type="ECO:0000259" key="2">
    <source>
        <dbReference type="Pfam" id="PF13579"/>
    </source>
</evidence>
<dbReference type="Pfam" id="PF13692">
    <property type="entry name" value="Glyco_trans_1_4"/>
    <property type="match status" value="1"/>
</dbReference>
<reference evidence="3 4" key="1">
    <citation type="submission" date="2018-03" db="EMBL/GenBank/DDBJ databases">
        <title>Draft genome of Deinococcus sp. OD32.</title>
        <authorList>
            <person name="Wang X.-P."/>
            <person name="Du Z.-J."/>
        </authorList>
    </citation>
    <scope>NUCLEOTIDE SEQUENCE [LARGE SCALE GENOMIC DNA]</scope>
    <source>
        <strain evidence="3 4">OD32</strain>
    </source>
</reference>
<evidence type="ECO:0000313" key="3">
    <source>
        <dbReference type="EMBL" id="PTA67123.1"/>
    </source>
</evidence>
<dbReference type="CDD" id="cd03794">
    <property type="entry name" value="GT4_WbuB-like"/>
    <property type="match status" value="1"/>
</dbReference>
<sequence length="406" mass="45580">MHVLVVTQYFWPENFRINDLVMGLHQRGHRITVLTGHPNYPSGRFTHGYQGHQVREEQYEEIRVLRVPLLARGQRSGVRLLLNYASFALMASVLGPLLTRERFDVMFVYEPSPMTVGYPAMVLKRLTGRPIVFYVQDLWPESLSATGFVKHPWALKAVEWMVRGIYRACDRILVTSRAFMPRVQRLGVAPERIGYYPQYAEGFYQPLPTNPAWAHQNGLPRGFTIMFAGNMGTAQDLMTVLATAERLRDEEINWVFVGDGSVRAEMEARVQAQGLHRVVFLGSHPASEMPHFFAQADALLVSLTRDELFALTVPAKLQSYLACGRPILAALAGEGAQIVEEAGAGLTCAPQDAGALAEAALQLRALPEAERLEMGRRGRQYFEAHFEREALLTDLEQTLQQIGGMQ</sequence>
<gene>
    <name evidence="3" type="ORF">C8263_14515</name>
</gene>
<dbReference type="RefSeq" id="WP_107138861.1">
    <property type="nucleotide sequence ID" value="NZ_PYSV01000015.1"/>
</dbReference>